<reference evidence="2" key="1">
    <citation type="submission" date="2019-08" db="EMBL/GenBank/DDBJ databases">
        <authorList>
            <person name="Liu F."/>
        </authorList>
    </citation>
    <scope>NUCLEOTIDE SEQUENCE [LARGE SCALE GENOMIC DNA]</scope>
    <source>
        <strain evidence="2">PA1801</strain>
        <tissue evidence="2">Leaf</tissue>
    </source>
</reference>
<protein>
    <submittedName>
        <fullName evidence="2">DNA/RNA polymerases superfamily protein</fullName>
    </submittedName>
</protein>
<evidence type="ECO:0000256" key="1">
    <source>
        <dbReference type="SAM" id="MobiDB-lite"/>
    </source>
</evidence>
<feature type="compositionally biased region" description="Basic and acidic residues" evidence="1">
    <location>
        <begin position="16"/>
        <end position="33"/>
    </location>
</feature>
<sequence length="320" mass="36043">MRRSFSSKAQRIKTTIQERNKVRDRERSKREASDVVSNTKFKRPNDVKGYSAIPVRETQTVGFHREQIVSQATSVANTGGTQIIRVLVCNNYGKNHTVRESQPEVKMETVAKLGSVQRALRKNRNRLSPKASAKVCVMQVKEDVEAHDVITSKFSLFDTCIYALIDPGSTHSYIFDKFVIGRSLRVIPTEVSMLVTNLLSQSTVVNKVVKNYSLSIGKHFGAIFGLDWLMRHNVVVECKSRGVWLVFFDGNELFISGVNRDIRNNLVLAFSAQKLMVKGGDAYLAYILDSKIVREDFGQVPLVNEFPDVFLEELSGIPPN</sequence>
<keyword evidence="3" id="KW-1185">Reference proteome</keyword>
<dbReference type="Pfam" id="PF08284">
    <property type="entry name" value="RVP_2"/>
    <property type="match status" value="1"/>
</dbReference>
<accession>A0A5B6VJM4</accession>
<dbReference type="OrthoDB" id="5597136at2759"/>
<evidence type="ECO:0000313" key="2">
    <source>
        <dbReference type="EMBL" id="KAA3469275.1"/>
    </source>
</evidence>
<proteinExistence type="predicted"/>
<feature type="region of interest" description="Disordered" evidence="1">
    <location>
        <begin position="1"/>
        <end position="45"/>
    </location>
</feature>
<feature type="compositionally biased region" description="Polar residues" evidence="1">
    <location>
        <begin position="1"/>
        <end position="15"/>
    </location>
</feature>
<dbReference type="AlphaFoldDB" id="A0A5B6VJM4"/>
<evidence type="ECO:0000313" key="3">
    <source>
        <dbReference type="Proteomes" id="UP000325315"/>
    </source>
</evidence>
<dbReference type="EMBL" id="SMMG02000006">
    <property type="protein sequence ID" value="KAA3469275.1"/>
    <property type="molecule type" value="Genomic_DNA"/>
</dbReference>
<comment type="caution">
    <text evidence="2">The sequence shown here is derived from an EMBL/GenBank/DDBJ whole genome shotgun (WGS) entry which is preliminary data.</text>
</comment>
<dbReference type="Proteomes" id="UP000325315">
    <property type="component" value="Unassembled WGS sequence"/>
</dbReference>
<dbReference type="CDD" id="cd00303">
    <property type="entry name" value="retropepsin_like"/>
    <property type="match status" value="1"/>
</dbReference>
<gene>
    <name evidence="2" type="ORF">EPI10_015080</name>
</gene>
<name>A0A5B6VJM4_9ROSI</name>
<organism evidence="2 3">
    <name type="scientific">Gossypium australe</name>
    <dbReference type="NCBI Taxonomy" id="47621"/>
    <lineage>
        <taxon>Eukaryota</taxon>
        <taxon>Viridiplantae</taxon>
        <taxon>Streptophyta</taxon>
        <taxon>Embryophyta</taxon>
        <taxon>Tracheophyta</taxon>
        <taxon>Spermatophyta</taxon>
        <taxon>Magnoliopsida</taxon>
        <taxon>eudicotyledons</taxon>
        <taxon>Gunneridae</taxon>
        <taxon>Pentapetalae</taxon>
        <taxon>rosids</taxon>
        <taxon>malvids</taxon>
        <taxon>Malvales</taxon>
        <taxon>Malvaceae</taxon>
        <taxon>Malvoideae</taxon>
        <taxon>Gossypium</taxon>
    </lineage>
</organism>